<evidence type="ECO:0000313" key="2">
    <source>
        <dbReference type="Proteomes" id="UP001604336"/>
    </source>
</evidence>
<evidence type="ECO:0000313" key="1">
    <source>
        <dbReference type="EMBL" id="KAL2524959.1"/>
    </source>
</evidence>
<gene>
    <name evidence="1" type="ORF">Adt_10013</name>
</gene>
<dbReference type="AlphaFoldDB" id="A0ABD1UIT1"/>
<comment type="caution">
    <text evidence="1">The sequence shown here is derived from an EMBL/GenBank/DDBJ whole genome shotgun (WGS) entry which is preliminary data.</text>
</comment>
<reference evidence="2" key="1">
    <citation type="submission" date="2024-07" db="EMBL/GenBank/DDBJ databases">
        <title>Two chromosome-level genome assemblies of Korean endemic species Abeliophyllum distichum and Forsythia ovata (Oleaceae).</title>
        <authorList>
            <person name="Jang H."/>
        </authorList>
    </citation>
    <scope>NUCLEOTIDE SEQUENCE [LARGE SCALE GENOMIC DNA]</scope>
</reference>
<dbReference type="Proteomes" id="UP001604336">
    <property type="component" value="Unassembled WGS sequence"/>
</dbReference>
<dbReference type="EMBL" id="JBFOLK010000003">
    <property type="protein sequence ID" value="KAL2524959.1"/>
    <property type="molecule type" value="Genomic_DNA"/>
</dbReference>
<proteinExistence type="predicted"/>
<evidence type="ECO:0008006" key="3">
    <source>
        <dbReference type="Google" id="ProtNLM"/>
    </source>
</evidence>
<accession>A0ABD1UIT1</accession>
<keyword evidence="2" id="KW-1185">Reference proteome</keyword>
<organism evidence="1 2">
    <name type="scientific">Abeliophyllum distichum</name>
    <dbReference type="NCBI Taxonomy" id="126358"/>
    <lineage>
        <taxon>Eukaryota</taxon>
        <taxon>Viridiplantae</taxon>
        <taxon>Streptophyta</taxon>
        <taxon>Embryophyta</taxon>
        <taxon>Tracheophyta</taxon>
        <taxon>Spermatophyta</taxon>
        <taxon>Magnoliopsida</taxon>
        <taxon>eudicotyledons</taxon>
        <taxon>Gunneridae</taxon>
        <taxon>Pentapetalae</taxon>
        <taxon>asterids</taxon>
        <taxon>lamiids</taxon>
        <taxon>Lamiales</taxon>
        <taxon>Oleaceae</taxon>
        <taxon>Forsythieae</taxon>
        <taxon>Abeliophyllum</taxon>
    </lineage>
</organism>
<protein>
    <recommendedName>
        <fullName evidence="3">Transposase MuDR plant domain-containing protein</fullName>
    </recommendedName>
</protein>
<sequence>MEYINIFLHYCSEWNENHEYKNFKKAGILVPLECTFNNLVEEIYSELELNQTIMDIAIQYQVKYSEPPIKIRTNKSLVFYLELKRKDKDFTSLSLCIDFSTVTASSASSNLHQKLHLEKPATSTSSDMLQLQLYEINNSTIIAPLRLPTVEDIAYQVSHNVHEVDNVIMDAKTTMIFHPNVDKIERNQIYWNKEVLMNSVAIHAMRNHFQFKVKKSDKNVYVLKCMDSTC</sequence>
<name>A0ABD1UIT1_9LAMI</name>